<evidence type="ECO:0000313" key="2">
    <source>
        <dbReference type="EMBL" id="QJA87377.1"/>
    </source>
</evidence>
<dbReference type="AlphaFoldDB" id="A0A6H1ZTT4"/>
<sequence>MLKEQRSKDPYKSVRRVNPPVDFVFINRRGYSRSKTRKETDEILEEELEDLFEE</sequence>
<accession>A0A6H1ZTT4</accession>
<evidence type="ECO:0000313" key="1">
    <source>
        <dbReference type="EMBL" id="QJA50928.1"/>
    </source>
</evidence>
<dbReference type="EMBL" id="MT142701">
    <property type="protein sequence ID" value="QJA87377.1"/>
    <property type="molecule type" value="Genomic_DNA"/>
</dbReference>
<protein>
    <submittedName>
        <fullName evidence="1">Uncharacterized protein</fullName>
    </submittedName>
</protein>
<proteinExistence type="predicted"/>
<organism evidence="1">
    <name type="scientific">viral metagenome</name>
    <dbReference type="NCBI Taxonomy" id="1070528"/>
    <lineage>
        <taxon>unclassified sequences</taxon>
        <taxon>metagenomes</taxon>
        <taxon>organismal metagenomes</taxon>
    </lineage>
</organism>
<reference evidence="1" key="1">
    <citation type="submission" date="2020-03" db="EMBL/GenBank/DDBJ databases">
        <title>The deep terrestrial virosphere.</title>
        <authorList>
            <person name="Holmfeldt K."/>
            <person name="Nilsson E."/>
            <person name="Simone D."/>
            <person name="Lopez-Fernandez M."/>
            <person name="Wu X."/>
            <person name="de Brujin I."/>
            <person name="Lundin D."/>
            <person name="Andersson A."/>
            <person name="Bertilsson S."/>
            <person name="Dopson M."/>
        </authorList>
    </citation>
    <scope>NUCLEOTIDE SEQUENCE</scope>
    <source>
        <strain evidence="2">MM415B03006</strain>
        <strain evidence="1">TM448A01921</strain>
    </source>
</reference>
<dbReference type="EMBL" id="MT144225">
    <property type="protein sequence ID" value="QJA50928.1"/>
    <property type="molecule type" value="Genomic_DNA"/>
</dbReference>
<name>A0A6H1ZTT4_9ZZZZ</name>
<gene>
    <name evidence="2" type="ORF">MM415B03006_0007</name>
    <name evidence="1" type="ORF">TM448A01921_0010</name>
</gene>